<feature type="domain" description="UvrD-like helicase ATP-binding" evidence="11">
    <location>
        <begin position="1"/>
        <end position="219"/>
    </location>
</feature>
<evidence type="ECO:0000256" key="3">
    <source>
        <dbReference type="ARBA" id="ARBA00013365"/>
    </source>
</evidence>
<dbReference type="InterPro" id="IPR004593">
    <property type="entry name" value="SbcD"/>
</dbReference>
<evidence type="ECO:0000256" key="2">
    <source>
        <dbReference type="ARBA" id="ARBA00011322"/>
    </source>
</evidence>
<evidence type="ECO:0000259" key="11">
    <source>
        <dbReference type="PROSITE" id="PS51198"/>
    </source>
</evidence>
<dbReference type="InterPro" id="IPR027417">
    <property type="entry name" value="P-loop_NTPase"/>
</dbReference>
<keyword evidence="5 10" id="KW-0547">Nucleotide-binding</keyword>
<dbReference type="Pfam" id="PF12320">
    <property type="entry name" value="SbcD_C"/>
    <property type="match status" value="1"/>
</dbReference>
<name>A0A8J4WJU0_9STRA</name>
<evidence type="ECO:0000256" key="6">
    <source>
        <dbReference type="ARBA" id="ARBA00022801"/>
    </source>
</evidence>
<comment type="similarity">
    <text evidence="1">Belongs to the SbcD family.</text>
</comment>
<dbReference type="InterPro" id="IPR026843">
    <property type="entry name" value="SbcD_C"/>
</dbReference>
<reference evidence="12" key="2">
    <citation type="submission" date="2020-02" db="EMBL/GenBank/DDBJ databases">
        <authorList>
            <person name="Studholme D.J."/>
        </authorList>
    </citation>
    <scope>NUCLEOTIDE SEQUENCE</scope>
    <source>
        <strain evidence="12">00238/432</strain>
    </source>
</reference>
<dbReference type="Pfam" id="PF00149">
    <property type="entry name" value="Metallophos"/>
    <property type="match status" value="1"/>
</dbReference>
<dbReference type="SUPFAM" id="SSF56300">
    <property type="entry name" value="Metallo-dependent phosphatases"/>
    <property type="match status" value="1"/>
</dbReference>
<dbReference type="Pfam" id="PF00580">
    <property type="entry name" value="UvrD-helicase"/>
    <property type="match status" value="1"/>
</dbReference>
<evidence type="ECO:0000256" key="10">
    <source>
        <dbReference type="PROSITE-ProRule" id="PRU00560"/>
    </source>
</evidence>
<dbReference type="AlphaFoldDB" id="A0A8J4WJU0"/>
<gene>
    <name evidence="12" type="ORF">G195_000468</name>
</gene>
<keyword evidence="8" id="KW-0269">Exonuclease</keyword>
<reference evidence="12" key="1">
    <citation type="journal article" date="2015" name="Genom Data">
        <title>Draft genome sequences of Phytophthora kernoviae and Phytophthora ramorum lineage EU2 from Scotland.</title>
        <authorList>
            <person name="Sambles C."/>
            <person name="Schlenzig A."/>
            <person name="O'Neill P."/>
            <person name="Grant M."/>
            <person name="Studholme D.J."/>
        </authorList>
    </citation>
    <scope>NUCLEOTIDE SEQUENCE</scope>
    <source>
        <strain evidence="12">00238/432</strain>
    </source>
</reference>
<dbReference type="InterPro" id="IPR050535">
    <property type="entry name" value="DNA_Repair-Maintenance_Comp"/>
</dbReference>
<keyword evidence="9 10" id="KW-0067">ATP-binding</keyword>
<dbReference type="InterPro" id="IPR029052">
    <property type="entry name" value="Metallo-depent_PP-like"/>
</dbReference>
<comment type="caution">
    <text evidence="12">The sequence shown here is derived from an EMBL/GenBank/DDBJ whole genome shotgun (WGS) entry which is preliminary data.</text>
</comment>
<dbReference type="Proteomes" id="UP000702964">
    <property type="component" value="Unassembled WGS sequence"/>
</dbReference>
<dbReference type="GO" id="GO:0004386">
    <property type="term" value="F:helicase activity"/>
    <property type="evidence" value="ECO:0007669"/>
    <property type="project" value="UniProtKB-UniRule"/>
</dbReference>
<accession>A0A8J4WJU0</accession>
<organism evidence="12 13">
    <name type="scientific">Phytophthora kernoviae 00238/432</name>
    <dbReference type="NCBI Taxonomy" id="1284355"/>
    <lineage>
        <taxon>Eukaryota</taxon>
        <taxon>Sar</taxon>
        <taxon>Stramenopiles</taxon>
        <taxon>Oomycota</taxon>
        <taxon>Peronosporomycetes</taxon>
        <taxon>Peronosporales</taxon>
        <taxon>Peronosporaceae</taxon>
        <taxon>Phytophthora</taxon>
    </lineage>
</organism>
<dbReference type="PANTHER" id="PTHR30337">
    <property type="entry name" value="COMPONENT OF ATP-DEPENDENT DSDNA EXONUCLEASE"/>
    <property type="match status" value="1"/>
</dbReference>
<dbReference type="InterPro" id="IPR004843">
    <property type="entry name" value="Calcineurin-like_PHP"/>
</dbReference>
<evidence type="ECO:0000256" key="4">
    <source>
        <dbReference type="ARBA" id="ARBA00022722"/>
    </source>
</evidence>
<dbReference type="Gene3D" id="3.40.50.300">
    <property type="entry name" value="P-loop containing nucleotide triphosphate hydrolases"/>
    <property type="match status" value="3"/>
</dbReference>
<proteinExistence type="inferred from homology"/>
<evidence type="ECO:0000256" key="8">
    <source>
        <dbReference type="ARBA" id="ARBA00022839"/>
    </source>
</evidence>
<dbReference type="GO" id="GO:0004519">
    <property type="term" value="F:endonuclease activity"/>
    <property type="evidence" value="ECO:0007669"/>
    <property type="project" value="InterPro"/>
</dbReference>
<dbReference type="PANTHER" id="PTHR30337:SF0">
    <property type="entry name" value="NUCLEASE SBCCD SUBUNIT D"/>
    <property type="match status" value="1"/>
</dbReference>
<dbReference type="SUPFAM" id="SSF52540">
    <property type="entry name" value="P-loop containing nucleoside triphosphate hydrolases"/>
    <property type="match status" value="1"/>
</dbReference>
<dbReference type="CDD" id="cd00840">
    <property type="entry name" value="MPP_Mre11_N"/>
    <property type="match status" value="1"/>
</dbReference>
<dbReference type="Gene3D" id="3.60.21.10">
    <property type="match status" value="1"/>
</dbReference>
<evidence type="ECO:0000256" key="1">
    <source>
        <dbReference type="ARBA" id="ARBA00010555"/>
    </source>
</evidence>
<dbReference type="InterPro" id="IPR014016">
    <property type="entry name" value="UvrD-like_ATP-bd"/>
</dbReference>
<evidence type="ECO:0000256" key="7">
    <source>
        <dbReference type="ARBA" id="ARBA00022806"/>
    </source>
</evidence>
<comment type="caution">
    <text evidence="10">Lacks conserved residue(s) required for the propagation of feature annotation.</text>
</comment>
<dbReference type="GO" id="GO:0006259">
    <property type="term" value="P:DNA metabolic process"/>
    <property type="evidence" value="ECO:0007669"/>
    <property type="project" value="InterPro"/>
</dbReference>
<dbReference type="NCBIfam" id="TIGR00619">
    <property type="entry name" value="sbcd"/>
    <property type="match status" value="1"/>
</dbReference>
<dbReference type="GO" id="GO:0008408">
    <property type="term" value="F:3'-5' exonuclease activity"/>
    <property type="evidence" value="ECO:0007669"/>
    <property type="project" value="InterPro"/>
</dbReference>
<dbReference type="InterPro" id="IPR041796">
    <property type="entry name" value="Mre11_N"/>
</dbReference>
<evidence type="ECO:0000313" key="12">
    <source>
        <dbReference type="EMBL" id="KAF4325914.1"/>
    </source>
</evidence>
<comment type="subunit">
    <text evidence="2">Heterodimer of SbcC and SbcD.</text>
</comment>
<protein>
    <recommendedName>
        <fullName evidence="3">Nuclease SbcCD subunit D</fullName>
    </recommendedName>
</protein>
<dbReference type="EMBL" id="AOFI03000002">
    <property type="protein sequence ID" value="KAF4325914.1"/>
    <property type="molecule type" value="Genomic_DNA"/>
</dbReference>
<keyword evidence="6 10" id="KW-0378">Hydrolase</keyword>
<evidence type="ECO:0000256" key="5">
    <source>
        <dbReference type="ARBA" id="ARBA00022741"/>
    </source>
</evidence>
<keyword evidence="7 10" id="KW-0347">Helicase</keyword>
<dbReference type="GO" id="GO:0005524">
    <property type="term" value="F:ATP binding"/>
    <property type="evidence" value="ECO:0007669"/>
    <property type="project" value="UniProtKB-UniRule"/>
</dbReference>
<keyword evidence="4" id="KW-0540">Nuclease</keyword>
<evidence type="ECO:0000313" key="13">
    <source>
        <dbReference type="Proteomes" id="UP000702964"/>
    </source>
</evidence>
<dbReference type="PROSITE" id="PS51198">
    <property type="entry name" value="UVRD_HELICASE_ATP_BIND"/>
    <property type="match status" value="1"/>
</dbReference>
<evidence type="ECO:0000256" key="9">
    <source>
        <dbReference type="ARBA" id="ARBA00022840"/>
    </source>
</evidence>
<sequence>MPWERLPEVFQPAAFGKLKPCKKDQTDPGLQEQVKELREAAKKAVTDLKGSLFGRSAFSFWQELEQAAPLMQELSKLVSGFGERYRQAKQERGQVDFSDLEHYCLHILRHEDSTPELSMPSDAAMEYRARFDEVLLDEYQDTNTVQEDIVRLISRENPGNRFMVGDVKQSIYRFRLAEPGLFLNKYRQYAANSDMEVDGERDSLRAGRRIDLARNFRSRAEVVHSVNMLFKQLMNEGVAEIAYDERAQLAYGATFPPETLGDEAYMPELMLIDRQGGGPDLTESTDENGDALASAELESAELETAQLEARAMARRIREMVGDTDKPALNVYDKALQSMRPARYGDIVILLRSALMWAPLMIEEFRQQGIPAGGEQSKDEIMDAGIDASMGGRISDDADRENGTSTELQQKLIRFMHKLEQWRLEARQGSLSELIWRMYRETGYLDWVGGLPGGMQRQSNLKALYDRARQYEEATANRGLFRFLTYVSRLRENGGDLGTVAGGSGEQDNAQDLNSPFLMHKELGFGPRFVDRENRVAYPTLANLAIRRRAQFELLAEEMRVLYVALTRPKEKMILVGTVKDVAKKAVAWSQIKDSPERVLPDYLLAAGRSYLDWIEPGTELLRAEWVKREIPFIYGLSAHQSPAEWLHELSSNAGMQTLEEDDQVLEHRGGLDKLTENYRFQLELYGRAIEDILGRKVDRKWLYFFDGVERTMRILHTGDWHLGKTLEGRSRLREQEDFVDELVRLADEQQADAILMAGDVYDSVNPPASAEQLFYEAAARLTEQGRPLVVIAGNHDQPERVASVTPLVNRQGITLVGMPTSEAVTIHAKRTGETAQIAALPYPSESRLNELLTTDGDENVLRQAYSRRVGMLMQRLAASFRPETVNLAMSHIYVLGGVESDSERPIQVGGAYTVDPSALSTGAQYTALGHLHRAQAVKGEGVIRYSGSPLAYSFSEAGQSKSVTMVDLAPGRAANVEELLLTSGRPLVRWKARGGLAEVYRWLDEGRDPQAFIDMEVWLDDAMSLKEIQQLRKSHEGIIHIRPVYPEMAAAGLLEQRSELPVHELFRKFYQRQTGGALPEDSLVQLFLELVDEDEPGVREEVEGN</sequence>